<sequence length="385" mass="41594">MKFLLKVKSHISFFLALILLLSAFLIFAAIYFPAKISNLNQRIAQLDQLTRNLTAENTALQKEDTRAALKIYTDMVGKYEAIKEKAANYKTKGVNVDSIEKDLPTVIDQILGKKYSEADKKLTQMDADLEALWKAKQAADAATRAKYVSSTCSTIPTSGYCYLQINTSNGAFMTHVVALDLSRISIVDSATNSDCTDNCPTKPLLSYVKDNGASIGINGTYFCPPDYASCAGKVNSFDMPLYNTNLGKWMNQLSLSWTNRAMIAFTSSGAVFYPQTNSFTGLAGMRGAIANFPGLVNNNQNIVWNYQLTSAQLTKGARGGIGIKGHTVYLVVTSSASVPDLAGIMMAIGTNFALNLDGGGSSSLVYNGSYKVGPGRSLPNAIVFK</sequence>
<gene>
    <name evidence="3" type="ORF">A2113_01325</name>
</gene>
<comment type="caution">
    <text evidence="3">The sequence shown here is derived from an EMBL/GenBank/DDBJ whole genome shotgun (WGS) entry which is preliminary data.</text>
</comment>
<feature type="coiled-coil region" evidence="1">
    <location>
        <begin position="36"/>
        <end position="63"/>
    </location>
</feature>
<dbReference type="InterPro" id="IPR018711">
    <property type="entry name" value="NAGPA"/>
</dbReference>
<evidence type="ECO:0000313" key="4">
    <source>
        <dbReference type="Proteomes" id="UP000176299"/>
    </source>
</evidence>
<reference evidence="3 4" key="1">
    <citation type="journal article" date="2016" name="Nat. Commun.">
        <title>Thousands of microbial genomes shed light on interconnected biogeochemical processes in an aquifer system.</title>
        <authorList>
            <person name="Anantharaman K."/>
            <person name="Brown C.T."/>
            <person name="Hug L.A."/>
            <person name="Sharon I."/>
            <person name="Castelle C.J."/>
            <person name="Probst A.J."/>
            <person name="Thomas B.C."/>
            <person name="Singh A."/>
            <person name="Wilkins M.J."/>
            <person name="Karaoz U."/>
            <person name="Brodie E.L."/>
            <person name="Williams K.H."/>
            <person name="Hubbard S.S."/>
            <person name="Banfield J.F."/>
        </authorList>
    </citation>
    <scope>NUCLEOTIDE SEQUENCE [LARGE SCALE GENOMIC DNA]</scope>
</reference>
<organism evidence="3 4">
    <name type="scientific">Candidatus Woykebacteria bacterium GWA1_44_8</name>
    <dbReference type="NCBI Taxonomy" id="1802591"/>
    <lineage>
        <taxon>Bacteria</taxon>
        <taxon>Candidatus Woykeibacteriota</taxon>
    </lineage>
</organism>
<evidence type="ECO:0000259" key="2">
    <source>
        <dbReference type="Pfam" id="PF09992"/>
    </source>
</evidence>
<name>A0A1G1W2P5_9BACT</name>
<dbReference type="AlphaFoldDB" id="A0A1G1W2P5"/>
<accession>A0A1G1W2P5</accession>
<proteinExistence type="predicted"/>
<evidence type="ECO:0000256" key="1">
    <source>
        <dbReference type="SAM" id="Coils"/>
    </source>
</evidence>
<dbReference type="Pfam" id="PF09992">
    <property type="entry name" value="NAGPA"/>
    <property type="match status" value="1"/>
</dbReference>
<evidence type="ECO:0000313" key="3">
    <source>
        <dbReference type="EMBL" id="OGY21945.1"/>
    </source>
</evidence>
<dbReference type="Proteomes" id="UP000176299">
    <property type="component" value="Unassembled WGS sequence"/>
</dbReference>
<keyword evidence="1" id="KW-0175">Coiled coil</keyword>
<dbReference type="EMBL" id="MHCN01000010">
    <property type="protein sequence ID" value="OGY21945.1"/>
    <property type="molecule type" value="Genomic_DNA"/>
</dbReference>
<protein>
    <recommendedName>
        <fullName evidence="2">Phosphodiester glycosidase domain-containing protein</fullName>
    </recommendedName>
</protein>
<dbReference type="STRING" id="1802591.A2113_01325"/>
<feature type="domain" description="Phosphodiester glycosidase" evidence="2">
    <location>
        <begin position="212"/>
        <end position="384"/>
    </location>
</feature>